<gene>
    <name evidence="2" type="ORF">MFIFM68171_00131</name>
</gene>
<reference evidence="2 3" key="1">
    <citation type="submission" date="2024-09" db="EMBL/GenBank/DDBJ databases">
        <title>Itraconazole resistance in Madurella fahalii resulting from another homologue of gene encoding cytochrome P450 14-alpha sterol demethylase (CYP51).</title>
        <authorList>
            <person name="Yoshioka I."/>
            <person name="Fahal A.H."/>
            <person name="Kaneko S."/>
            <person name="Yaguchi T."/>
        </authorList>
    </citation>
    <scope>NUCLEOTIDE SEQUENCE [LARGE SCALE GENOMIC DNA]</scope>
    <source>
        <strain evidence="2 3">IFM 68171</strain>
    </source>
</reference>
<keyword evidence="3" id="KW-1185">Reference proteome</keyword>
<proteinExistence type="predicted"/>
<dbReference type="RefSeq" id="XP_070911654.1">
    <property type="nucleotide sequence ID" value="XM_071055553.1"/>
</dbReference>
<name>A0ABQ0FWP7_9PEZI</name>
<comment type="caution">
    <text evidence="2">The sequence shown here is derived from an EMBL/GenBank/DDBJ whole genome shotgun (WGS) entry which is preliminary data.</text>
</comment>
<dbReference type="EMBL" id="BAAFSV010000001">
    <property type="protein sequence ID" value="GAB1309921.1"/>
    <property type="molecule type" value="Genomic_DNA"/>
</dbReference>
<evidence type="ECO:0000313" key="2">
    <source>
        <dbReference type="EMBL" id="GAB1309921.1"/>
    </source>
</evidence>
<dbReference type="Proteomes" id="UP001628179">
    <property type="component" value="Unassembled WGS sequence"/>
</dbReference>
<protein>
    <submittedName>
        <fullName evidence="2">Type I restriction enzyme R protein N-terminal domain-containing protein</fullName>
    </submittedName>
</protein>
<sequence>MSLITTSRLRRLWQDAQIHPERVDLVVEKMDSSATTVGTLLFLKAKRASASPSDFEELEYQAFTAACAYYVETGIRRIWMMTCVGSSARLWIFSESSTYLIPFIPAGQGLAERSEYLEISTHGREIADGLEYIKKHMTPPRQLLNMTPSPRPANATLPAGWHDSEVVQLDTLRQQVPPPMSFDPMDFEAGPSSSAIAQFQQEISFGLGGETSSWATGEELQQDSAGDFEAQGNREASSSEGHRGGDDRKEVEERSYTVIYRG</sequence>
<evidence type="ECO:0000313" key="3">
    <source>
        <dbReference type="Proteomes" id="UP001628179"/>
    </source>
</evidence>
<feature type="region of interest" description="Disordered" evidence="1">
    <location>
        <begin position="208"/>
        <end position="262"/>
    </location>
</feature>
<evidence type="ECO:0000256" key="1">
    <source>
        <dbReference type="SAM" id="MobiDB-lite"/>
    </source>
</evidence>
<organism evidence="2 3">
    <name type="scientific">Madurella fahalii</name>
    <dbReference type="NCBI Taxonomy" id="1157608"/>
    <lineage>
        <taxon>Eukaryota</taxon>
        <taxon>Fungi</taxon>
        <taxon>Dikarya</taxon>
        <taxon>Ascomycota</taxon>
        <taxon>Pezizomycotina</taxon>
        <taxon>Sordariomycetes</taxon>
        <taxon>Sordariomycetidae</taxon>
        <taxon>Sordariales</taxon>
        <taxon>Sordariales incertae sedis</taxon>
        <taxon>Madurella</taxon>
    </lineage>
</organism>
<accession>A0ABQ0FWP7</accession>
<feature type="compositionally biased region" description="Basic and acidic residues" evidence="1">
    <location>
        <begin position="240"/>
        <end position="255"/>
    </location>
</feature>
<dbReference type="GeneID" id="98170876"/>